<feature type="region of interest" description="Disordered" evidence="6">
    <location>
        <begin position="156"/>
        <end position="179"/>
    </location>
</feature>
<evidence type="ECO:0000256" key="3">
    <source>
        <dbReference type="ARBA" id="ARBA00022574"/>
    </source>
</evidence>
<comment type="subcellular location">
    <subcellularLocation>
        <location evidence="1">Cytoplasm</location>
    </subcellularLocation>
</comment>
<reference evidence="7" key="1">
    <citation type="submission" date="2014-02" db="EMBL/GenBank/DDBJ databases">
        <authorList>
            <person name="Genoscope - CEA"/>
        </authorList>
    </citation>
    <scope>NUCLEOTIDE SEQUENCE</scope>
    <source>
        <strain evidence="7">LS3</strain>
    </source>
</reference>
<dbReference type="GO" id="GO:0005737">
    <property type="term" value="C:cytoplasm"/>
    <property type="evidence" value="ECO:0007669"/>
    <property type="project" value="UniProtKB-SubCell"/>
</dbReference>
<proteinExistence type="predicted"/>
<dbReference type="InterPro" id="IPR050687">
    <property type="entry name" value="Dynein_IC"/>
</dbReference>
<evidence type="ECO:0000256" key="5">
    <source>
        <dbReference type="PROSITE-ProRule" id="PRU00221"/>
    </source>
</evidence>
<evidence type="ECO:0000256" key="1">
    <source>
        <dbReference type="ARBA" id="ARBA00004496"/>
    </source>
</evidence>
<feature type="compositionally biased region" description="Polar residues" evidence="6">
    <location>
        <begin position="158"/>
        <end position="171"/>
    </location>
</feature>
<dbReference type="SUPFAM" id="SSF50978">
    <property type="entry name" value="WD40 repeat-like"/>
    <property type="match status" value="1"/>
</dbReference>
<dbReference type="Gene3D" id="2.130.10.10">
    <property type="entry name" value="YVTN repeat-like/Quinoprotein amine dehydrogenase"/>
    <property type="match status" value="2"/>
</dbReference>
<evidence type="ECO:0000256" key="6">
    <source>
        <dbReference type="SAM" id="MobiDB-lite"/>
    </source>
</evidence>
<dbReference type="GO" id="GO:0005868">
    <property type="term" value="C:cytoplasmic dynein complex"/>
    <property type="evidence" value="ECO:0007669"/>
    <property type="project" value="TreeGrafter"/>
</dbReference>
<dbReference type="GO" id="GO:0045503">
    <property type="term" value="F:dynein light chain binding"/>
    <property type="evidence" value="ECO:0007669"/>
    <property type="project" value="TreeGrafter"/>
</dbReference>
<dbReference type="InterPro" id="IPR001680">
    <property type="entry name" value="WD40_rpt"/>
</dbReference>
<gene>
    <name evidence="7" type="ORF">GNLVRS02_ARAD1B16038g</name>
</gene>
<dbReference type="GO" id="GO:0045504">
    <property type="term" value="F:dynein heavy chain binding"/>
    <property type="evidence" value="ECO:0007669"/>
    <property type="project" value="TreeGrafter"/>
</dbReference>
<feature type="compositionally biased region" description="Low complexity" evidence="6">
    <location>
        <begin position="30"/>
        <end position="40"/>
    </location>
</feature>
<dbReference type="PhylomeDB" id="A0A060T6Z4"/>
<sequence>MSTSARRQEIEAKRARLAALREQRLERAEPSIPEASSPSSSRRDIDQFVDSLLNRRASSTEPPSPSPDRSQPPSESASQASSRVVSQSDQSDQVGANTVVISSVFDVAPKTQAVETYSKEVQTDPISTYATTSSQTGNDIDYEQTRKQIEQQIRDELASTNQATTTDSANSLEREKDESLKPAVINANQAEDLQKFLNSSFRVINRAMEEDYDILVDYSAASHESKNQVKEGDDTKVTQLCQFYSEASSGRAITGLDWSSLHPELVASCHTGKQSDVLAPKGLVQIWNSHFNKSIPAEYCLNAPSDILNVKFSPFDAHMVFGSAYNGQLFAWDLRTGSSIPILQSPLTGAGHSFPVYSLQISGTQNAHNLVSASSDGTVCTWTSDLLAKPQHRLQLGSGAQFRHDEVSPTSLSVFPRDSTRFLVGSEMGLIYQCNWFDRAGSKAGLDPSVNYRGHQAPVTAVDFHSYKGAVDLGDYFLTSSLDWSIKLWKVDKPSTSSPAVDQARAIEPVLDLRRDVTVYDVAWSPDHPAVFADVDGSGYLDIWNLNLDIEFPLARIKPTGSDSYLNRPLNKLAWSKPNGSHIAVGGLDGVVTVFDVSLKHPDSDDWSKFKRTLSNVDF</sequence>
<dbReference type="InterPro" id="IPR015943">
    <property type="entry name" value="WD40/YVTN_repeat-like_dom_sf"/>
</dbReference>
<protein>
    <submittedName>
        <fullName evidence="7">ARAD1B16038p</fullName>
    </submittedName>
</protein>
<reference evidence="7" key="2">
    <citation type="submission" date="2014-06" db="EMBL/GenBank/DDBJ databases">
        <title>The complete genome of Blastobotrys (Arxula) adeninivorans LS3 - a yeast of biotechnological interest.</title>
        <authorList>
            <person name="Kunze G."/>
            <person name="Gaillardin C."/>
            <person name="Czernicka M."/>
            <person name="Durrens P."/>
            <person name="Martin T."/>
            <person name="Boer E."/>
            <person name="Gabaldon T."/>
            <person name="Cruz J."/>
            <person name="Talla E."/>
            <person name="Marck C."/>
            <person name="Goffeau A."/>
            <person name="Barbe V."/>
            <person name="Baret P."/>
            <person name="Baronian K."/>
            <person name="Beier S."/>
            <person name="Bleykasten C."/>
            <person name="Bode R."/>
            <person name="Casaregola S."/>
            <person name="Despons L."/>
            <person name="Fairhead C."/>
            <person name="Giersberg M."/>
            <person name="Gierski P."/>
            <person name="Hahnel U."/>
            <person name="Hartmann A."/>
            <person name="Jankowska D."/>
            <person name="Jubin C."/>
            <person name="Jung P."/>
            <person name="Lafontaine I."/>
            <person name="Leh-Louis V."/>
            <person name="Lemaire M."/>
            <person name="Marcet-Houben M."/>
            <person name="Mascher M."/>
            <person name="Morel G."/>
            <person name="Richard G.-F."/>
            <person name="Riechen J."/>
            <person name="Sacerdot C."/>
            <person name="Sarkar A."/>
            <person name="Savel G."/>
            <person name="Schacherer J."/>
            <person name="Sherman D."/>
            <person name="Straub M.-L."/>
            <person name="Stein N."/>
            <person name="Thierry A."/>
            <person name="Trautwein-Schult A."/>
            <person name="Westhof E."/>
            <person name="Worch S."/>
            <person name="Dujon B."/>
            <person name="Souciet J.-L."/>
            <person name="Wincker P."/>
            <person name="Scholz U."/>
            <person name="Neuveglise N."/>
        </authorList>
    </citation>
    <scope>NUCLEOTIDE SEQUENCE</scope>
    <source>
        <strain evidence="7">LS3</strain>
    </source>
</reference>
<dbReference type="SMART" id="SM00320">
    <property type="entry name" value="WD40"/>
    <property type="match status" value="6"/>
</dbReference>
<organism evidence="7">
    <name type="scientific">Blastobotrys adeninivorans</name>
    <name type="common">Yeast</name>
    <name type="synonym">Arxula adeninivorans</name>
    <dbReference type="NCBI Taxonomy" id="409370"/>
    <lineage>
        <taxon>Eukaryota</taxon>
        <taxon>Fungi</taxon>
        <taxon>Dikarya</taxon>
        <taxon>Ascomycota</taxon>
        <taxon>Saccharomycotina</taxon>
        <taxon>Dipodascomycetes</taxon>
        <taxon>Dipodascales</taxon>
        <taxon>Trichomonascaceae</taxon>
        <taxon>Blastobotrys</taxon>
    </lineage>
</organism>
<dbReference type="AlphaFoldDB" id="A0A060T6Z4"/>
<dbReference type="PROSITE" id="PS50082">
    <property type="entry name" value="WD_REPEATS_2"/>
    <property type="match status" value="1"/>
</dbReference>
<keyword evidence="4" id="KW-0677">Repeat</keyword>
<evidence type="ECO:0000313" key="7">
    <source>
        <dbReference type="EMBL" id="CDP36569.1"/>
    </source>
</evidence>
<dbReference type="PANTHER" id="PTHR12442">
    <property type="entry name" value="DYNEIN INTERMEDIATE CHAIN"/>
    <property type="match status" value="1"/>
</dbReference>
<dbReference type="GO" id="GO:0010970">
    <property type="term" value="P:transport along microtubule"/>
    <property type="evidence" value="ECO:0007669"/>
    <property type="project" value="TreeGrafter"/>
</dbReference>
<feature type="compositionally biased region" description="Low complexity" evidence="6">
    <location>
        <begin position="67"/>
        <end position="93"/>
    </location>
</feature>
<dbReference type="InterPro" id="IPR036322">
    <property type="entry name" value="WD40_repeat_dom_sf"/>
</dbReference>
<evidence type="ECO:0000256" key="4">
    <source>
        <dbReference type="ARBA" id="ARBA00022737"/>
    </source>
</evidence>
<keyword evidence="2" id="KW-0963">Cytoplasm</keyword>
<dbReference type="PANTHER" id="PTHR12442:SF22">
    <property type="entry name" value="CYTOPLASMIC DYNEIN 1 INTERMEDIATE CHAIN-RELATED"/>
    <property type="match status" value="1"/>
</dbReference>
<dbReference type="Pfam" id="PF00400">
    <property type="entry name" value="WD40"/>
    <property type="match status" value="2"/>
</dbReference>
<feature type="repeat" description="WD" evidence="5">
    <location>
        <begin position="452"/>
        <end position="499"/>
    </location>
</feature>
<keyword evidence="3 5" id="KW-0853">WD repeat</keyword>
<evidence type="ECO:0000256" key="2">
    <source>
        <dbReference type="ARBA" id="ARBA00022490"/>
    </source>
</evidence>
<name>A0A060T6Z4_BLAAD</name>
<dbReference type="EMBL" id="HG937692">
    <property type="protein sequence ID" value="CDP36569.1"/>
    <property type="molecule type" value="Genomic_DNA"/>
</dbReference>
<feature type="region of interest" description="Disordered" evidence="6">
    <location>
        <begin position="21"/>
        <end position="93"/>
    </location>
</feature>
<accession>A0A060T6Z4</accession>